<feature type="compositionally biased region" description="Polar residues" evidence="1">
    <location>
        <begin position="987"/>
        <end position="999"/>
    </location>
</feature>
<feature type="region of interest" description="Disordered" evidence="1">
    <location>
        <begin position="969"/>
        <end position="999"/>
    </location>
</feature>
<organism evidence="3 4">
    <name type="scientific">Mucor plumbeus</name>
    <dbReference type="NCBI Taxonomy" id="97098"/>
    <lineage>
        <taxon>Eukaryota</taxon>
        <taxon>Fungi</taxon>
        <taxon>Fungi incertae sedis</taxon>
        <taxon>Mucoromycota</taxon>
        <taxon>Mucoromycotina</taxon>
        <taxon>Mucoromycetes</taxon>
        <taxon>Mucorales</taxon>
        <taxon>Mucorineae</taxon>
        <taxon>Mucoraceae</taxon>
        <taxon>Mucor</taxon>
    </lineage>
</organism>
<dbReference type="Proteomes" id="UP000650833">
    <property type="component" value="Unassembled WGS sequence"/>
</dbReference>
<evidence type="ECO:0000313" key="3">
    <source>
        <dbReference type="EMBL" id="KAG2210749.1"/>
    </source>
</evidence>
<dbReference type="InterPro" id="IPR000477">
    <property type="entry name" value="RT_dom"/>
</dbReference>
<dbReference type="PROSITE" id="PS50878">
    <property type="entry name" value="RT_POL"/>
    <property type="match status" value="1"/>
</dbReference>
<accession>A0A8H7RG11</accession>
<dbReference type="CDD" id="cd01650">
    <property type="entry name" value="RT_nLTR_like"/>
    <property type="match status" value="1"/>
</dbReference>
<name>A0A8H7RG11_9FUNG</name>
<dbReference type="Pfam" id="PF00078">
    <property type="entry name" value="RVT_1"/>
    <property type="match status" value="1"/>
</dbReference>
<dbReference type="Gene3D" id="3.60.10.10">
    <property type="entry name" value="Endonuclease/exonuclease/phosphatase"/>
    <property type="match status" value="1"/>
</dbReference>
<proteinExistence type="predicted"/>
<dbReference type="PANTHER" id="PTHR31635">
    <property type="entry name" value="REVERSE TRANSCRIPTASE DOMAIN-CONTAINING PROTEIN-RELATED"/>
    <property type="match status" value="1"/>
</dbReference>
<protein>
    <recommendedName>
        <fullName evidence="2">Reverse transcriptase domain-containing protein</fullName>
    </recommendedName>
</protein>
<dbReference type="SUPFAM" id="SSF56219">
    <property type="entry name" value="DNase I-like"/>
    <property type="match status" value="1"/>
</dbReference>
<dbReference type="PANTHER" id="PTHR31635:SF196">
    <property type="entry name" value="REVERSE TRANSCRIPTASE DOMAIN-CONTAINING PROTEIN-RELATED"/>
    <property type="match status" value="1"/>
</dbReference>
<gene>
    <name evidence="3" type="ORF">INT46_008571</name>
</gene>
<dbReference type="InterPro" id="IPR036691">
    <property type="entry name" value="Endo/exonu/phosph_ase_sf"/>
</dbReference>
<dbReference type="SUPFAM" id="SSF56672">
    <property type="entry name" value="DNA/RNA polymerases"/>
    <property type="match status" value="1"/>
</dbReference>
<dbReference type="AlphaFoldDB" id="A0A8H7RG11"/>
<dbReference type="OrthoDB" id="2207227at2759"/>
<feature type="compositionally biased region" description="Polar residues" evidence="1">
    <location>
        <begin position="969"/>
        <end position="979"/>
    </location>
</feature>
<reference evidence="3" key="1">
    <citation type="submission" date="2020-12" db="EMBL/GenBank/DDBJ databases">
        <title>Metabolic potential, ecology and presence of endohyphal bacteria is reflected in genomic diversity of Mucoromycotina.</title>
        <authorList>
            <person name="Muszewska A."/>
            <person name="Okrasinska A."/>
            <person name="Steczkiewicz K."/>
            <person name="Drgas O."/>
            <person name="Orlowska M."/>
            <person name="Perlinska-Lenart U."/>
            <person name="Aleksandrzak-Piekarczyk T."/>
            <person name="Szatraj K."/>
            <person name="Zielenkiewicz U."/>
            <person name="Pilsyk S."/>
            <person name="Malc E."/>
            <person name="Mieczkowski P."/>
            <person name="Kruszewska J.S."/>
            <person name="Biernat P."/>
            <person name="Pawlowska J."/>
        </authorList>
    </citation>
    <scope>NUCLEOTIDE SEQUENCE</scope>
    <source>
        <strain evidence="3">CBS 226.32</strain>
    </source>
</reference>
<sequence length="999" mass="116291">MPEIISDLIMAGDFNFSFDSSSRHAFRINRKPKHLIEFMKGYMKDCINQEGEQYGYTCIQKRRDKDTLSTIDYIFAGTNTFKKMNDGNVEFYSEKYTDHALLTKTLTVEMEQHGKGLWRANPYLARNERYINKLKEELDKYVQNKLNPSLSAQVKWDLIKNMVKKVTSNFCRHHSQWRERKLRTLNSERNRILRLYGKDPICLQVLLPNVEQEITKLQEEKCSTDRLRAGRRWMENNEKSPSYIKSTINQRKEKKHMAILKHPTNGNECTDTKSKLEAVHTFYSELYTEERIDINSLEEMLGQISKVITKEDSDKIIKEISIEDIKQGTQRSPRSSSPGIDGLPYEIHNIIVNQPSCEEIVTQVYNDALKLGKFPRSWQQACVVLLPKKRNLSSLTNWRPITLINSDCKVFTRMMNARIMEIASKIINKFQTGFMAGRFIGDQGLALRLMMENAKSAKAGNQEEFEEYVGVMLDNNKAYDRVHPYYLTRVLMKFGFPGEFVKCIENLFFDNEIFINTNGFLTKPVKQKRGLRQGDSISPILFNFAIEPFILSIINNNNISGYSIQATKTAEQRSLEISRPMPVKVLAYADDLLIFVKNRAEYMEMEEKLKTYSRASNSKINYEKSVAFPLHGGKMNGYFGIRLRSYIQQQMNWYDYNSPEYIKYLGYPIYVTKQQRDSFTDELIGKIRAQTEFFKSRKISMYGRANVANTMILSKVWHALRLTPLPKHVISSLNSIIYQYIVEEKKLQVKKDVFYLPKDEGGLGLLNVFAQQRSLQWRYITSLLCYDQYQRIPKYLYDMMVYTLKMETNNPSIEAIMLFKDSRHKSSLKKDGAMGLILQTMDGIMKECRPGNKVSTSISAINCMALPITAIYKDWEDNDELNFLKNSTAKKSIVQDFFNKDIQQKKISIKNRQQCKMPNILAKLKRYGMSNTLKFTEFFQKHTQQNQNEEVQQPYHFASYLNQIKFNQKPTTTTQSPKNNGKDSIKQKCTNLSETSGTN</sequence>
<feature type="domain" description="Reverse transcriptase" evidence="2">
    <location>
        <begin position="367"/>
        <end position="643"/>
    </location>
</feature>
<comment type="caution">
    <text evidence="3">The sequence shown here is derived from an EMBL/GenBank/DDBJ whole genome shotgun (WGS) entry which is preliminary data.</text>
</comment>
<evidence type="ECO:0000256" key="1">
    <source>
        <dbReference type="SAM" id="MobiDB-lite"/>
    </source>
</evidence>
<dbReference type="EMBL" id="JAEPRC010000076">
    <property type="protein sequence ID" value="KAG2210749.1"/>
    <property type="molecule type" value="Genomic_DNA"/>
</dbReference>
<evidence type="ECO:0000313" key="4">
    <source>
        <dbReference type="Proteomes" id="UP000650833"/>
    </source>
</evidence>
<evidence type="ECO:0000259" key="2">
    <source>
        <dbReference type="PROSITE" id="PS50878"/>
    </source>
</evidence>
<dbReference type="InterPro" id="IPR043502">
    <property type="entry name" value="DNA/RNA_pol_sf"/>
</dbReference>
<keyword evidence="4" id="KW-1185">Reference proteome</keyword>